<dbReference type="GO" id="GO:0006260">
    <property type="term" value="P:DNA replication"/>
    <property type="evidence" value="ECO:0007669"/>
    <property type="project" value="UniProtKB-KW"/>
</dbReference>
<dbReference type="InterPro" id="IPR026843">
    <property type="entry name" value="SbcD_C"/>
</dbReference>
<dbReference type="GO" id="GO:0008408">
    <property type="term" value="F:3'-5' exonuclease activity"/>
    <property type="evidence" value="ECO:0007669"/>
    <property type="project" value="InterPro"/>
</dbReference>
<keyword evidence="5 7" id="KW-0378">Hydrolase</keyword>
<evidence type="ECO:0000256" key="7">
    <source>
        <dbReference type="RuleBase" id="RU363069"/>
    </source>
</evidence>
<dbReference type="Pfam" id="PF00149">
    <property type="entry name" value="Metallophos"/>
    <property type="match status" value="1"/>
</dbReference>
<evidence type="ECO:0000256" key="5">
    <source>
        <dbReference type="ARBA" id="ARBA00022801"/>
    </source>
</evidence>
<evidence type="ECO:0000256" key="4">
    <source>
        <dbReference type="ARBA" id="ARBA00022722"/>
    </source>
</evidence>
<dbReference type="PANTHER" id="PTHR30337:SF0">
    <property type="entry name" value="NUCLEASE SBCCD SUBUNIT D"/>
    <property type="match status" value="1"/>
</dbReference>
<dbReference type="KEGG" id="pob:LPB03_03870"/>
<keyword evidence="11" id="KW-1185">Reference proteome</keyword>
<comment type="similarity">
    <text evidence="1 7">Belongs to the SbcD family.</text>
</comment>
<comment type="caution">
    <text evidence="10">The sequence shown here is derived from an EMBL/GenBank/DDBJ whole genome shotgun (WGS) entry which is preliminary data.</text>
</comment>
<keyword evidence="4 7" id="KW-0540">Nuclease</keyword>
<evidence type="ECO:0000259" key="9">
    <source>
        <dbReference type="Pfam" id="PF12320"/>
    </source>
</evidence>
<dbReference type="SUPFAM" id="SSF56300">
    <property type="entry name" value="Metallo-dependent phosphatases"/>
    <property type="match status" value="1"/>
</dbReference>
<organism evidence="10 11">
    <name type="scientific">Polaribacter vadi</name>
    <dbReference type="NCBI Taxonomy" id="1774273"/>
    <lineage>
        <taxon>Bacteria</taxon>
        <taxon>Pseudomonadati</taxon>
        <taxon>Bacteroidota</taxon>
        <taxon>Flavobacteriia</taxon>
        <taxon>Flavobacteriales</taxon>
        <taxon>Flavobacteriaceae</taxon>
    </lineage>
</organism>
<dbReference type="GO" id="GO:0004519">
    <property type="term" value="F:endonuclease activity"/>
    <property type="evidence" value="ECO:0007669"/>
    <property type="project" value="UniProtKB-KW"/>
</dbReference>
<evidence type="ECO:0000313" key="10">
    <source>
        <dbReference type="EMBL" id="OBY64438.1"/>
    </source>
</evidence>
<dbReference type="InterPro" id="IPR050535">
    <property type="entry name" value="DNA_Repair-Maintenance_Comp"/>
</dbReference>
<evidence type="ECO:0000256" key="2">
    <source>
        <dbReference type="ARBA" id="ARBA00011322"/>
    </source>
</evidence>
<comment type="subunit">
    <text evidence="2 7">Heterodimer of SbcC and SbcD.</text>
</comment>
<evidence type="ECO:0000256" key="3">
    <source>
        <dbReference type="ARBA" id="ARBA00013365"/>
    </source>
</evidence>
<dbReference type="AlphaFoldDB" id="A0A1B8TXU8"/>
<name>A0A1B8TXU8_9FLAO</name>
<dbReference type="PANTHER" id="PTHR30337">
    <property type="entry name" value="COMPONENT OF ATP-DEPENDENT DSDNA EXONUCLEASE"/>
    <property type="match status" value="1"/>
</dbReference>
<dbReference type="Pfam" id="PF12320">
    <property type="entry name" value="SbcD_C"/>
    <property type="match status" value="1"/>
</dbReference>
<evidence type="ECO:0000313" key="11">
    <source>
        <dbReference type="Proteomes" id="UP000092584"/>
    </source>
</evidence>
<dbReference type="RefSeq" id="WP_065319186.1">
    <property type="nucleotide sequence ID" value="NZ_CP017477.1"/>
</dbReference>
<dbReference type="OrthoDB" id="9773856at2"/>
<comment type="function">
    <text evidence="7">SbcCD cleaves DNA hairpin structures. These structures can inhibit DNA replication and are intermediates in certain DNA recombination reactions. The complex acts as a 3'-&gt;5' double strand exonuclease that can open hairpins. It also has a 5' single-strand endonuclease activity.</text>
</comment>
<dbReference type="InterPro" id="IPR004843">
    <property type="entry name" value="Calcineurin-like_PHP"/>
</dbReference>
<dbReference type="Proteomes" id="UP000092584">
    <property type="component" value="Unassembled WGS sequence"/>
</dbReference>
<evidence type="ECO:0000256" key="6">
    <source>
        <dbReference type="ARBA" id="ARBA00022839"/>
    </source>
</evidence>
<keyword evidence="6 7" id="KW-0269">Exonuclease</keyword>
<protein>
    <recommendedName>
        <fullName evidence="3 7">Nuclease SbcCD subunit D</fullName>
    </recommendedName>
</protein>
<dbReference type="STRING" id="1774273.LPB03_03870"/>
<sequence length="400" mass="45415">MKILHTADWHLGHRLHDQSQFEEQNLFLNWIENYIITQKIEVLLISGDIFDSGSPSNQSLEMYYSFLVKLNNTCCKSIIITGGNHDSPGTLNAPKHILNALSIKVVGKATEHIEDEVFKLNINSEELIIAAVPYLRDGDIRRAVAGESFEDLTDKYKKALINHYESAAEECKKININNAPVIAMGHLFATGGSVSDSEQNIYVGTLGHIGANDFPTYFDYVALGHLHRPQIIGGNEKIQYSGSPNILSFSEVNYDKKIKVLSTENNKITTIDDVILPNFREFYRLSGTIQECMNLFPTIISNSFGLTPWVEIVLKEDHTINTDDLKKEAEKYSFEILKISLKNQKKQKGIEELLKETKSIKELNPTEVFKLKCEEMNFDLQENPQIWDAFNEILQSVKNQ</sequence>
<reference evidence="11" key="1">
    <citation type="submission" date="2016-02" db="EMBL/GenBank/DDBJ databases">
        <authorList>
            <person name="Shin S.-K."/>
            <person name="Yi H."/>
            <person name="Kim E."/>
        </authorList>
    </citation>
    <scope>NUCLEOTIDE SEQUENCE [LARGE SCALE GENOMIC DNA]</scope>
    <source>
        <strain evidence="11">LPB0003</strain>
    </source>
</reference>
<dbReference type="InterPro" id="IPR004593">
    <property type="entry name" value="SbcD"/>
</dbReference>
<dbReference type="GO" id="GO:0006310">
    <property type="term" value="P:DNA recombination"/>
    <property type="evidence" value="ECO:0007669"/>
    <property type="project" value="UniProtKB-KW"/>
</dbReference>
<proteinExistence type="inferred from homology"/>
<feature type="domain" description="Nuclease SbcCD subunit D C-terminal" evidence="9">
    <location>
        <begin position="279"/>
        <end position="376"/>
    </location>
</feature>
<dbReference type="InterPro" id="IPR029052">
    <property type="entry name" value="Metallo-depent_PP-like"/>
</dbReference>
<gene>
    <name evidence="7" type="primary">sbcD</name>
    <name evidence="10" type="ORF">LPB3_08625</name>
</gene>
<feature type="domain" description="Calcineurin-like phosphoesterase" evidence="8">
    <location>
        <begin position="1"/>
        <end position="229"/>
    </location>
</feature>
<dbReference type="CDD" id="cd00840">
    <property type="entry name" value="MPP_Mre11_N"/>
    <property type="match status" value="1"/>
</dbReference>
<dbReference type="EMBL" id="LSFM01000022">
    <property type="protein sequence ID" value="OBY64438.1"/>
    <property type="molecule type" value="Genomic_DNA"/>
</dbReference>
<dbReference type="InterPro" id="IPR041796">
    <property type="entry name" value="Mre11_N"/>
</dbReference>
<keyword evidence="7" id="KW-0233">DNA recombination</keyword>
<keyword evidence="7" id="KW-0255">Endonuclease</keyword>
<dbReference type="Gene3D" id="3.60.21.10">
    <property type="match status" value="1"/>
</dbReference>
<accession>A0A1B8TXU8</accession>
<dbReference type="NCBIfam" id="TIGR00619">
    <property type="entry name" value="sbcd"/>
    <property type="match status" value="1"/>
</dbReference>
<evidence type="ECO:0000256" key="1">
    <source>
        <dbReference type="ARBA" id="ARBA00010555"/>
    </source>
</evidence>
<keyword evidence="7" id="KW-0235">DNA replication</keyword>
<evidence type="ECO:0000259" key="8">
    <source>
        <dbReference type="Pfam" id="PF00149"/>
    </source>
</evidence>